<feature type="domain" description="DUF7619" evidence="6">
    <location>
        <begin position="581"/>
        <end position="707"/>
    </location>
</feature>
<sequence>MKKILFFWLSLGTLTLGAQTVVIPDAVLKNKLVSTSCADFNDDGIYDGDVDTNNDGEIQVSEAQVVLRLKLNNTSLPSPNAFTDATGLNAFTACRELNVAFNQITQFDAVMPALEILKINNNALNTLTLNGLGFLNDLDCSQNNLNALDLQPVALLESLRADFNPLGTVNLEFTPALSFLSLQGCSLSGLNLLSTPALLFLKLSDNSFTPNLAALVNLKTLIARNMGLQNLDLTSNTNLLSVDLSQNSFATFVFPLAPSLNSVTMSNCANLSSLNLNNVKGLTFLECNNNPSLQFIFAKNGQVTYQQLTLSSLPSLQYVCADASAFDDFQIALGASTVPVNDFCTIPPGGNYNTLRGTARWDAGQNGCDSNDFPVRYLKLKAEGGANYATFTASDGSFALFPNTGLNYTLSPWVENTVNTAVTPSQQTITFSQVNGQEQIVDVCLAPNGVYHDVEVAVAPLYLFQPGTTNTLVVVLRNKGNQVSQGTFSLSYDATRCTYLNATVAPNQSGGGLLTWNYTGLSPWATQTVYVQLAVNAETDAIPVLVGDSLPFQATASSVDSDQQPNDDSFVTEQPVIASFEPNSLLCLQGTQLPTAAIGSYLHYMINFENTGASQAAQVVVRLEINGTEFDVDSWQMLDTSAPTIVRQKDELIDIFFPNLQIDTGGHGNVLMRIRSKDSLGNGDDVNSRADIFFDYNLPLNTGITQTVYQDLNLPETPDTVGIILAPNPVGDVVNLYASASIKKIEVYDSQGRLLHIRYTQGLQDSLDFQQKASGVYWIKVETENGTAVKKLIKN</sequence>
<evidence type="ECO:0000313" key="7">
    <source>
        <dbReference type="EMBL" id="SHE91983.1"/>
    </source>
</evidence>
<dbReference type="EMBL" id="FQVQ01000002">
    <property type="protein sequence ID" value="SHE91983.1"/>
    <property type="molecule type" value="Genomic_DNA"/>
</dbReference>
<evidence type="ECO:0000256" key="1">
    <source>
        <dbReference type="ARBA" id="ARBA00022614"/>
    </source>
</evidence>
<reference evidence="7 8" key="1">
    <citation type="submission" date="2016-11" db="EMBL/GenBank/DDBJ databases">
        <authorList>
            <person name="Jaros S."/>
            <person name="Januszkiewicz K."/>
            <person name="Wedrychowicz H."/>
        </authorList>
    </citation>
    <scope>NUCLEOTIDE SEQUENCE [LARGE SCALE GENOMIC DNA]</scope>
    <source>
        <strain evidence="7 8">DSM 25660</strain>
    </source>
</reference>
<feature type="domain" description="Secretion system C-terminal sorting" evidence="5">
    <location>
        <begin position="727"/>
        <end position="793"/>
    </location>
</feature>
<dbReference type="InterPro" id="IPR055353">
    <property type="entry name" value="DUF7619"/>
</dbReference>
<dbReference type="NCBIfam" id="TIGR04183">
    <property type="entry name" value="Por_Secre_tail"/>
    <property type="match status" value="1"/>
</dbReference>
<dbReference type="Gene3D" id="3.80.10.10">
    <property type="entry name" value="Ribonuclease Inhibitor"/>
    <property type="match status" value="1"/>
</dbReference>
<evidence type="ECO:0000313" key="8">
    <source>
        <dbReference type="Proteomes" id="UP000184147"/>
    </source>
</evidence>
<dbReference type="InterPro" id="IPR026444">
    <property type="entry name" value="Secre_tail"/>
</dbReference>
<evidence type="ECO:0000256" key="2">
    <source>
        <dbReference type="ARBA" id="ARBA00022729"/>
    </source>
</evidence>
<dbReference type="Proteomes" id="UP000184147">
    <property type="component" value="Unassembled WGS sequence"/>
</dbReference>
<organism evidence="7 8">
    <name type="scientific">Flavobacterium fontis</name>
    <dbReference type="NCBI Taxonomy" id="1124188"/>
    <lineage>
        <taxon>Bacteria</taxon>
        <taxon>Pseudomonadati</taxon>
        <taxon>Bacteroidota</taxon>
        <taxon>Flavobacteriia</taxon>
        <taxon>Flavobacteriales</taxon>
        <taxon>Flavobacteriaceae</taxon>
        <taxon>Flavobacterium</taxon>
    </lineage>
</organism>
<evidence type="ECO:0000256" key="4">
    <source>
        <dbReference type="SAM" id="SignalP"/>
    </source>
</evidence>
<feature type="signal peptide" evidence="4">
    <location>
        <begin position="1"/>
        <end position="18"/>
    </location>
</feature>
<dbReference type="Pfam" id="PF24595">
    <property type="entry name" value="DUF7619"/>
    <property type="match status" value="1"/>
</dbReference>
<dbReference type="AlphaFoldDB" id="A0A1M4XF63"/>
<protein>
    <submittedName>
        <fullName evidence="7">Por secretion system C-terminal sorting domain-containing protein</fullName>
    </submittedName>
</protein>
<feature type="chain" id="PRO_5012883516" evidence="4">
    <location>
        <begin position="19"/>
        <end position="795"/>
    </location>
</feature>
<dbReference type="InterPro" id="IPR050333">
    <property type="entry name" value="SLRP"/>
</dbReference>
<gene>
    <name evidence="7" type="ORF">SAMN05444377_10226</name>
</gene>
<dbReference type="Pfam" id="PF18962">
    <property type="entry name" value="Por_Secre_tail"/>
    <property type="match status" value="1"/>
</dbReference>
<accession>A0A1M4XF63</accession>
<keyword evidence="1" id="KW-0433">Leucine-rich repeat</keyword>
<keyword evidence="8" id="KW-1185">Reference proteome</keyword>
<dbReference type="PANTHER" id="PTHR45712:SF22">
    <property type="entry name" value="INSULIN-LIKE GROWTH FACTOR-BINDING PROTEIN COMPLEX ACID LABILE SUBUNIT"/>
    <property type="match status" value="1"/>
</dbReference>
<dbReference type="PANTHER" id="PTHR45712">
    <property type="entry name" value="AGAP008170-PA"/>
    <property type="match status" value="1"/>
</dbReference>
<dbReference type="STRING" id="1124188.SAMN05444377_10226"/>
<dbReference type="InterPro" id="IPR032675">
    <property type="entry name" value="LRR_dom_sf"/>
</dbReference>
<dbReference type="SUPFAM" id="SSF52058">
    <property type="entry name" value="L domain-like"/>
    <property type="match status" value="1"/>
</dbReference>
<keyword evidence="3" id="KW-0677">Repeat</keyword>
<name>A0A1M4XF63_9FLAO</name>
<evidence type="ECO:0000259" key="5">
    <source>
        <dbReference type="Pfam" id="PF18962"/>
    </source>
</evidence>
<proteinExistence type="predicted"/>
<keyword evidence="2 4" id="KW-0732">Signal</keyword>
<evidence type="ECO:0000256" key="3">
    <source>
        <dbReference type="ARBA" id="ARBA00022737"/>
    </source>
</evidence>
<dbReference type="OrthoDB" id="1110367at2"/>
<evidence type="ECO:0000259" key="6">
    <source>
        <dbReference type="Pfam" id="PF24595"/>
    </source>
</evidence>
<dbReference type="RefSeq" id="WP_073361263.1">
    <property type="nucleotide sequence ID" value="NZ_FQVQ01000002.1"/>
</dbReference>